<organism evidence="2 3">
    <name type="scientific">Fusarium albosuccineum</name>
    <dbReference type="NCBI Taxonomy" id="1237068"/>
    <lineage>
        <taxon>Eukaryota</taxon>
        <taxon>Fungi</taxon>
        <taxon>Dikarya</taxon>
        <taxon>Ascomycota</taxon>
        <taxon>Pezizomycotina</taxon>
        <taxon>Sordariomycetes</taxon>
        <taxon>Hypocreomycetidae</taxon>
        <taxon>Hypocreales</taxon>
        <taxon>Nectriaceae</taxon>
        <taxon>Fusarium</taxon>
        <taxon>Fusarium decemcellulare species complex</taxon>
    </lineage>
</organism>
<reference evidence="2 3" key="1">
    <citation type="submission" date="2020-01" db="EMBL/GenBank/DDBJ databases">
        <title>Identification and distribution of gene clusters putatively required for synthesis of sphingolipid metabolism inhibitors in phylogenetically diverse species of the filamentous fungus Fusarium.</title>
        <authorList>
            <person name="Kim H.-S."/>
            <person name="Busman M."/>
            <person name="Brown D.W."/>
            <person name="Divon H."/>
            <person name="Uhlig S."/>
            <person name="Proctor R.H."/>
        </authorList>
    </citation>
    <scope>NUCLEOTIDE SEQUENCE [LARGE SCALE GENOMIC DNA]</scope>
    <source>
        <strain evidence="2 3">NRRL 20459</strain>
    </source>
</reference>
<keyword evidence="3" id="KW-1185">Reference proteome</keyword>
<comment type="caution">
    <text evidence="2">The sequence shown here is derived from an EMBL/GenBank/DDBJ whole genome shotgun (WGS) entry which is preliminary data.</text>
</comment>
<evidence type="ECO:0000313" key="3">
    <source>
        <dbReference type="Proteomes" id="UP000554235"/>
    </source>
</evidence>
<sequence length="110" mass="11998">MQLLFITAAFLVVFPPAWAYEVATAKCCQAQLEACHKQGAHACMWTNIAVCVDNPNNHIPVDETCQKACPDATVKNPNGFLYKFHKYGAPAGDCVCGNFNPNLSKYCQVG</sequence>
<dbReference type="EMBL" id="JAADYS010001561">
    <property type="protein sequence ID" value="KAF4462290.1"/>
    <property type="molecule type" value="Genomic_DNA"/>
</dbReference>
<name>A0A8H4L619_9HYPO</name>
<protein>
    <submittedName>
        <fullName evidence="2">Uncharacterized protein</fullName>
    </submittedName>
</protein>
<accession>A0A8H4L619</accession>
<feature type="signal peptide" evidence="1">
    <location>
        <begin position="1"/>
        <end position="19"/>
    </location>
</feature>
<gene>
    <name evidence="2" type="ORF">FALBO_10904</name>
</gene>
<dbReference type="Proteomes" id="UP000554235">
    <property type="component" value="Unassembled WGS sequence"/>
</dbReference>
<feature type="chain" id="PRO_5034626177" evidence="1">
    <location>
        <begin position="20"/>
        <end position="110"/>
    </location>
</feature>
<dbReference type="OrthoDB" id="4801489at2759"/>
<evidence type="ECO:0000256" key="1">
    <source>
        <dbReference type="SAM" id="SignalP"/>
    </source>
</evidence>
<proteinExistence type="predicted"/>
<dbReference type="AlphaFoldDB" id="A0A8H4L619"/>
<keyword evidence="1" id="KW-0732">Signal</keyword>
<evidence type="ECO:0000313" key="2">
    <source>
        <dbReference type="EMBL" id="KAF4462290.1"/>
    </source>
</evidence>